<dbReference type="InterPro" id="IPR016024">
    <property type="entry name" value="ARM-type_fold"/>
</dbReference>
<sequence length="888" mass="99784">MFIVTALAAAVISTAYSQALKYFTILRVNLWSLGICLLLLAVFATIIPYSSSRDVVAVGLYLWVALFGVLAASQFWMMASLVFDVRQAKRLFGPIGAGAIAGGIAGGYLATIIAGNFGIRALLFVAIAALVPVMLISIYIWRKYISKQMSQLSRKKKTSQLRESPHRLILGSKHLMLLCGIIATSVITAKLVDYQFSALAAERYADEDQLTAFFGFWFSTFNVIGLGIQLLLTQRIVQRLGVSGALMFLPTGLAAGAIAMFFVPGLGAAIFSRLTDGSLKQSLHRAGVEMLFLPVSTAVKGRIKTYIDVLIDSVAGGLGGLLLLMLVDGLGVSIVGISVPVLVFVTAWFVCVLLVRDEYLEAFRDQLRHLRPQKEPRRLKSRHKEVLAGFMRVLEDAKMNLDDKQLLYVLERTDDLSDEKFHEPIVKLLGHAKPAVRAKALRSLALRDGPNLLDHIIPLMIDDEVVVRNAALEYCISHHLEETRELIKEQLKDPDPNVSGTALVQLLVETRSNPDMRKEWELEKHFNFRRGELRWLTGPDAVTWRLKLLKAAGRSGSELGKDFIAEEMESLNLAVAKEAILAAGESLDERYLLRLIDFLSEAPYRPYAKSALVQYELGLVNLLPAYFKKHLIDLADIRRLPAVLERIPSQQTVDLLFAMVERYNPEDLEVRLEVLKALNAMRRDFPLLQMPTKKVFRQILTETKTYQTTINNLQAQLAQRNQGSEELQGARNGLLNLLHQRQEGNLDRLFRLLGLRYQPADIIPIFRGLHAANHQEKISALEFLDILLENNLKRLIIPVVEQGIRLAEIDERSTLMDAEELRIAQFRNFQRILRGRDVRLKLSVIYLIGHMGDETFMPLLRLNLESPDQRVRDMAGKAFDKILGEVLK</sequence>
<keyword evidence="7 8" id="KW-0472">Membrane</keyword>
<dbReference type="InterPro" id="IPR004667">
    <property type="entry name" value="ADP_ATP_car_bac_type"/>
</dbReference>
<dbReference type="Pfam" id="PF03219">
    <property type="entry name" value="TLC"/>
    <property type="match status" value="1"/>
</dbReference>
<keyword evidence="5 8" id="KW-0067">ATP-binding</keyword>
<evidence type="ECO:0000313" key="10">
    <source>
        <dbReference type="Proteomes" id="UP000321907"/>
    </source>
</evidence>
<evidence type="ECO:0000313" key="9">
    <source>
        <dbReference type="EMBL" id="TXF91233.1"/>
    </source>
</evidence>
<feature type="transmembrane region" description="Helical" evidence="8">
    <location>
        <begin position="333"/>
        <end position="355"/>
    </location>
</feature>
<dbReference type="Proteomes" id="UP000321907">
    <property type="component" value="Unassembled WGS sequence"/>
</dbReference>
<accession>A0A5C7FKL9</accession>
<feature type="transmembrane region" description="Helical" evidence="8">
    <location>
        <begin position="29"/>
        <end position="48"/>
    </location>
</feature>
<evidence type="ECO:0000256" key="3">
    <source>
        <dbReference type="ARBA" id="ARBA00022692"/>
    </source>
</evidence>
<evidence type="ECO:0000256" key="1">
    <source>
        <dbReference type="ARBA" id="ARBA00004141"/>
    </source>
</evidence>
<keyword evidence="6 8" id="KW-1133">Transmembrane helix</keyword>
<dbReference type="PANTHER" id="PTHR43596">
    <property type="entry name" value="ADP,ATP CARRIER PROTEIN"/>
    <property type="match status" value="1"/>
</dbReference>
<feature type="transmembrane region" description="Helical" evidence="8">
    <location>
        <begin position="213"/>
        <end position="232"/>
    </location>
</feature>
<evidence type="ECO:0000256" key="4">
    <source>
        <dbReference type="ARBA" id="ARBA00022741"/>
    </source>
</evidence>
<evidence type="ECO:0000256" key="2">
    <source>
        <dbReference type="ARBA" id="ARBA00022448"/>
    </source>
</evidence>
<keyword evidence="10" id="KW-1185">Reference proteome</keyword>
<comment type="subcellular location">
    <subcellularLocation>
        <location evidence="1 8">Membrane</location>
        <topology evidence="1 8">Multi-pass membrane protein</topology>
    </subcellularLocation>
</comment>
<keyword evidence="4 8" id="KW-0547">Nucleotide-binding</keyword>
<dbReference type="AlphaFoldDB" id="A0A5C7FKL9"/>
<feature type="transmembrane region" description="Helical" evidence="8">
    <location>
        <begin position="174"/>
        <end position="192"/>
    </location>
</feature>
<dbReference type="InterPro" id="IPR036259">
    <property type="entry name" value="MFS_trans_sf"/>
</dbReference>
<reference evidence="9 10" key="1">
    <citation type="submission" date="2019-08" db="EMBL/GenBank/DDBJ databases">
        <title>Lewinella sp. strain SSH13 Genome sequencing and assembly.</title>
        <authorList>
            <person name="Kim I."/>
        </authorList>
    </citation>
    <scope>NUCLEOTIDE SEQUENCE [LARGE SCALE GENOMIC DNA]</scope>
    <source>
        <strain evidence="9 10">SSH13</strain>
    </source>
</reference>
<dbReference type="GO" id="GO:0005471">
    <property type="term" value="F:ATP:ADP antiporter activity"/>
    <property type="evidence" value="ECO:0007669"/>
    <property type="project" value="InterPro"/>
</dbReference>
<comment type="caution">
    <text evidence="9">The sequence shown here is derived from an EMBL/GenBank/DDBJ whole genome shotgun (WGS) entry which is preliminary data.</text>
</comment>
<dbReference type="CDD" id="cd06174">
    <property type="entry name" value="MFS"/>
    <property type="match status" value="1"/>
</dbReference>
<feature type="transmembrane region" description="Helical" evidence="8">
    <location>
        <begin position="60"/>
        <end position="79"/>
    </location>
</feature>
<feature type="transmembrane region" description="Helical" evidence="8">
    <location>
        <begin position="121"/>
        <end position="141"/>
    </location>
</feature>
<dbReference type="EMBL" id="VOXD01000003">
    <property type="protein sequence ID" value="TXF91233.1"/>
    <property type="molecule type" value="Genomic_DNA"/>
</dbReference>
<dbReference type="SUPFAM" id="SSF48371">
    <property type="entry name" value="ARM repeat"/>
    <property type="match status" value="1"/>
</dbReference>
<evidence type="ECO:0000256" key="7">
    <source>
        <dbReference type="ARBA" id="ARBA00023136"/>
    </source>
</evidence>
<gene>
    <name evidence="9" type="ORF">FUA23_03150</name>
</gene>
<proteinExistence type="inferred from homology"/>
<comment type="similarity">
    <text evidence="8">Belongs to the ADP/ATP translocase tlc family.</text>
</comment>
<evidence type="ECO:0000256" key="8">
    <source>
        <dbReference type="RuleBase" id="RU363121"/>
    </source>
</evidence>
<dbReference type="InterPro" id="IPR011989">
    <property type="entry name" value="ARM-like"/>
</dbReference>
<evidence type="ECO:0000256" key="5">
    <source>
        <dbReference type="ARBA" id="ARBA00022840"/>
    </source>
</evidence>
<feature type="transmembrane region" description="Helical" evidence="8">
    <location>
        <begin position="91"/>
        <end position="114"/>
    </location>
</feature>
<dbReference type="Gene3D" id="1.25.10.10">
    <property type="entry name" value="Leucine-rich Repeat Variant"/>
    <property type="match status" value="2"/>
</dbReference>
<evidence type="ECO:0000256" key="6">
    <source>
        <dbReference type="ARBA" id="ARBA00022989"/>
    </source>
</evidence>
<name>A0A5C7FKL9_9BACT</name>
<dbReference type="SUPFAM" id="SSF103473">
    <property type="entry name" value="MFS general substrate transporter"/>
    <property type="match status" value="1"/>
</dbReference>
<dbReference type="PANTHER" id="PTHR43596:SF1">
    <property type="entry name" value="ADP,ATP CARRIER PROTEIN"/>
    <property type="match status" value="1"/>
</dbReference>
<protein>
    <recommendedName>
        <fullName evidence="8">ADP,ATP carrier protein</fullName>
    </recommendedName>
</protein>
<dbReference type="Gene3D" id="1.20.1250.20">
    <property type="entry name" value="MFS general substrate transporter like domains"/>
    <property type="match status" value="1"/>
</dbReference>
<organism evidence="9 10">
    <name type="scientific">Neolewinella aurantiaca</name>
    <dbReference type="NCBI Taxonomy" id="2602767"/>
    <lineage>
        <taxon>Bacteria</taxon>
        <taxon>Pseudomonadati</taxon>
        <taxon>Bacteroidota</taxon>
        <taxon>Saprospiria</taxon>
        <taxon>Saprospirales</taxon>
        <taxon>Lewinellaceae</taxon>
        <taxon>Neolewinella</taxon>
    </lineage>
</organism>
<feature type="transmembrane region" description="Helical" evidence="8">
    <location>
        <begin position="309"/>
        <end position="327"/>
    </location>
</feature>
<dbReference type="GO" id="GO:0016020">
    <property type="term" value="C:membrane"/>
    <property type="evidence" value="ECO:0007669"/>
    <property type="project" value="UniProtKB-SubCell"/>
</dbReference>
<dbReference type="GO" id="GO:0005524">
    <property type="term" value="F:ATP binding"/>
    <property type="evidence" value="ECO:0007669"/>
    <property type="project" value="UniProtKB-KW"/>
</dbReference>
<keyword evidence="3 8" id="KW-0812">Transmembrane</keyword>
<keyword evidence="2 8" id="KW-0813">Transport</keyword>